<evidence type="ECO:0000256" key="6">
    <source>
        <dbReference type="ARBA" id="ARBA00023136"/>
    </source>
</evidence>
<evidence type="ECO:0000256" key="5">
    <source>
        <dbReference type="ARBA" id="ARBA00022989"/>
    </source>
</evidence>
<dbReference type="PANTHER" id="PTHR34584:SF1">
    <property type="entry name" value="NA(+)_H(+) ANTIPORTER SUBUNIT E1"/>
    <property type="match status" value="1"/>
</dbReference>
<keyword evidence="9" id="KW-1185">Reference proteome</keyword>
<comment type="similarity">
    <text evidence="2">Belongs to the CPA3 antiporters (TC 2.A.63) subunit E family.</text>
</comment>
<dbReference type="PATRIC" id="fig|765913.3.peg.3502"/>
<keyword evidence="5 7" id="KW-1133">Transmembrane helix</keyword>
<keyword evidence="6 7" id="KW-0472">Membrane</keyword>
<sequence length="164" mass="18609">MKLRLLPHPILTPVLTLIWILLSNSFDPGNLLLGLLLGWAIPIFTLRFWPERIRIHRPLTLLRFIAMLLHDILTANLTVAWLILRGPRRVAPGFVVVPLDLRSDLGISLLANTISLTPGTVSAWLDPERRNLVVHGLNVRNPEALVESIKQRYETPLLEIFEPC</sequence>
<dbReference type="GO" id="GO:0005886">
    <property type="term" value="C:plasma membrane"/>
    <property type="evidence" value="ECO:0007669"/>
    <property type="project" value="UniProtKB-SubCell"/>
</dbReference>
<protein>
    <submittedName>
        <fullName evidence="8">Cation antiporter</fullName>
    </submittedName>
</protein>
<organism evidence="8 9">
    <name type="scientific">Thiorhodococcus drewsii AZ1</name>
    <dbReference type="NCBI Taxonomy" id="765913"/>
    <lineage>
        <taxon>Bacteria</taxon>
        <taxon>Pseudomonadati</taxon>
        <taxon>Pseudomonadota</taxon>
        <taxon>Gammaproteobacteria</taxon>
        <taxon>Chromatiales</taxon>
        <taxon>Chromatiaceae</taxon>
        <taxon>Thiorhodococcus</taxon>
    </lineage>
</organism>
<dbReference type="STRING" id="765913.ThidrDRAFT_3432"/>
<dbReference type="eggNOG" id="COG1863">
    <property type="taxonomic scope" value="Bacteria"/>
</dbReference>
<evidence type="ECO:0000256" key="3">
    <source>
        <dbReference type="ARBA" id="ARBA00022475"/>
    </source>
</evidence>
<evidence type="ECO:0000256" key="2">
    <source>
        <dbReference type="ARBA" id="ARBA00006228"/>
    </source>
</evidence>
<dbReference type="PIRSF" id="PIRSF019239">
    <property type="entry name" value="MrpE"/>
    <property type="match status" value="1"/>
</dbReference>
<feature type="transmembrane region" description="Helical" evidence="7">
    <location>
        <begin position="5"/>
        <end position="22"/>
    </location>
</feature>
<dbReference type="EMBL" id="AFWT01000029">
    <property type="protein sequence ID" value="EGV28993.1"/>
    <property type="molecule type" value="Genomic_DNA"/>
</dbReference>
<gene>
    <name evidence="8" type="ORF">ThidrDRAFT_3432</name>
</gene>
<dbReference type="GO" id="GO:0008324">
    <property type="term" value="F:monoatomic cation transmembrane transporter activity"/>
    <property type="evidence" value="ECO:0007669"/>
    <property type="project" value="InterPro"/>
</dbReference>
<keyword evidence="4 7" id="KW-0812">Transmembrane</keyword>
<evidence type="ECO:0000256" key="7">
    <source>
        <dbReference type="SAM" id="Phobius"/>
    </source>
</evidence>
<evidence type="ECO:0000313" key="9">
    <source>
        <dbReference type="Proteomes" id="UP000004200"/>
    </source>
</evidence>
<evidence type="ECO:0000313" key="8">
    <source>
        <dbReference type="EMBL" id="EGV28993.1"/>
    </source>
</evidence>
<keyword evidence="3" id="KW-1003">Cell membrane</keyword>
<evidence type="ECO:0000256" key="4">
    <source>
        <dbReference type="ARBA" id="ARBA00022692"/>
    </source>
</evidence>
<dbReference type="PANTHER" id="PTHR34584">
    <property type="entry name" value="NA(+)/H(+) ANTIPORTER SUBUNIT E1"/>
    <property type="match status" value="1"/>
</dbReference>
<comment type="caution">
    <text evidence="8">The sequence shown here is derived from an EMBL/GenBank/DDBJ whole genome shotgun (WGS) entry which is preliminary data.</text>
</comment>
<evidence type="ECO:0000256" key="1">
    <source>
        <dbReference type="ARBA" id="ARBA00004651"/>
    </source>
</evidence>
<accession>G2E569</accession>
<feature type="transmembrane region" description="Helical" evidence="7">
    <location>
        <begin position="61"/>
        <end position="84"/>
    </location>
</feature>
<dbReference type="Proteomes" id="UP000004200">
    <property type="component" value="Unassembled WGS sequence"/>
</dbReference>
<dbReference type="AlphaFoldDB" id="G2E569"/>
<dbReference type="InterPro" id="IPR002758">
    <property type="entry name" value="Cation_antiport_E"/>
</dbReference>
<comment type="subcellular location">
    <subcellularLocation>
        <location evidence="1">Cell membrane</location>
        <topology evidence="1">Multi-pass membrane protein</topology>
    </subcellularLocation>
</comment>
<proteinExistence type="inferred from homology"/>
<dbReference type="RefSeq" id="WP_007042145.1">
    <property type="nucleotide sequence ID" value="NZ_AFWT01000029.1"/>
</dbReference>
<reference evidence="8 9" key="1">
    <citation type="submission" date="2011-06" db="EMBL/GenBank/DDBJ databases">
        <title>The draft genome of Thiorhodococcus drewsii AZ1.</title>
        <authorList>
            <consortium name="US DOE Joint Genome Institute (JGI-PGF)"/>
            <person name="Lucas S."/>
            <person name="Han J."/>
            <person name="Lapidus A."/>
            <person name="Cheng J.-F."/>
            <person name="Goodwin L."/>
            <person name="Pitluck S."/>
            <person name="Peters L."/>
            <person name="Land M.L."/>
            <person name="Hauser L."/>
            <person name="Vogl K."/>
            <person name="Liu Z."/>
            <person name="Imhoff J."/>
            <person name="Thiel V."/>
            <person name="Frigaard N.-U."/>
            <person name="Bryant D.A."/>
            <person name="Woyke T.J."/>
        </authorList>
    </citation>
    <scope>NUCLEOTIDE SEQUENCE [LARGE SCALE GENOMIC DNA]</scope>
    <source>
        <strain evidence="8 9">AZ1</strain>
    </source>
</reference>
<dbReference type="Pfam" id="PF01899">
    <property type="entry name" value="MNHE"/>
    <property type="match status" value="1"/>
</dbReference>
<dbReference type="NCBIfam" id="NF006518">
    <property type="entry name" value="PRK08965.1-2"/>
    <property type="match status" value="1"/>
</dbReference>
<name>G2E569_9GAMM</name>
<feature type="transmembrane region" description="Helical" evidence="7">
    <location>
        <begin position="28"/>
        <end position="49"/>
    </location>
</feature>
<dbReference type="OrthoDB" id="9807187at2"/>